<protein>
    <recommendedName>
        <fullName evidence="3">MazG-like nucleotide pyrophosphohydrolase</fullName>
    </recommendedName>
</protein>
<evidence type="ECO:0008006" key="3">
    <source>
        <dbReference type="Google" id="ProtNLM"/>
    </source>
</evidence>
<accession>A0A385UE26</accession>
<proteinExistence type="predicted"/>
<gene>
    <name evidence="1" type="primary">11</name>
    <name evidence="1" type="ORF">SEA_LITTLELAF_11</name>
</gene>
<evidence type="ECO:0000313" key="2">
    <source>
        <dbReference type="Proteomes" id="UP000272810"/>
    </source>
</evidence>
<dbReference type="EMBL" id="MH727553">
    <property type="protein sequence ID" value="AYB69821.1"/>
    <property type="molecule type" value="Genomic_DNA"/>
</dbReference>
<evidence type="ECO:0000313" key="1">
    <source>
        <dbReference type="EMBL" id="AYB69821.1"/>
    </source>
</evidence>
<name>A0A385UE26_9CAUD</name>
<dbReference type="Proteomes" id="UP000272810">
    <property type="component" value="Segment"/>
</dbReference>
<dbReference type="SUPFAM" id="SSF101386">
    <property type="entry name" value="all-alpha NTP pyrophosphatases"/>
    <property type="match status" value="1"/>
</dbReference>
<organism evidence="1 2">
    <name type="scientific">Mycobacterium phage LittleLaf</name>
    <dbReference type="NCBI Taxonomy" id="2301615"/>
    <lineage>
        <taxon>Viruses</taxon>
        <taxon>Duplodnaviria</taxon>
        <taxon>Heunggongvirae</taxon>
        <taxon>Uroviricota</taxon>
        <taxon>Caudoviricetes</taxon>
        <taxon>Marvinvirus</taxon>
        <taxon>Marvinvirus marvin</taxon>
    </lineage>
</organism>
<sequence>MSDAYSPIEVPDVWGHIIRRWPASTPFKQCAKVAEEAGEVVGAAIKLDEARRIEQDVLDELADTIIAAIAAIQARNRDPRRVVSDRWIEVSRR</sequence>
<reference evidence="1 2" key="1">
    <citation type="submission" date="2018-08" db="EMBL/GenBank/DDBJ databases">
        <authorList>
            <person name="Adusei M."/>
            <person name="Benson E.L."/>
            <person name="Broder R.E."/>
            <person name="Bruner T.L."/>
            <person name="Chilel M.S."/>
            <person name="Colon E."/>
            <person name="Giovanelli J.S."/>
            <person name="Goodman D.J."/>
            <person name="He Y."/>
            <person name="Kamiyasu R.A."/>
            <person name="Lampon M.J."/>
            <person name="Ospina-Giraldo M.D."/>
            <person name="Randall A.N."/>
            <person name="Tarapata L.R."/>
            <person name="Xu X."/>
            <person name="Zhang C."/>
            <person name="Garlena R.A."/>
            <person name="Russell D.A."/>
            <person name="Pope W.H."/>
            <person name="Jacobs-Sera D."/>
            <person name="Hatfull G.F."/>
        </authorList>
    </citation>
    <scope>NUCLEOTIDE SEQUENCE [LARGE SCALE GENOMIC DNA]</scope>
</reference>